<evidence type="ECO:0000256" key="3">
    <source>
        <dbReference type="ARBA" id="ARBA00022692"/>
    </source>
</evidence>
<feature type="compositionally biased region" description="Polar residues" evidence="6">
    <location>
        <begin position="1"/>
        <end position="12"/>
    </location>
</feature>
<reference evidence="8 9" key="1">
    <citation type="submission" date="2020-07" db="EMBL/GenBank/DDBJ databases">
        <title>Genomic Encyclopedia of Type Strains, Phase IV (KMG-IV): sequencing the most valuable type-strain genomes for metagenomic binning, comparative biology and taxonomic classification.</title>
        <authorList>
            <person name="Goeker M."/>
        </authorList>
    </citation>
    <scope>NUCLEOTIDE SEQUENCE [LARGE SCALE GENOMIC DNA]</scope>
    <source>
        <strain evidence="8 9">DSM 29043</strain>
    </source>
</reference>
<protein>
    <submittedName>
        <fullName evidence="8">Type IV secretion system protein VirB10</fullName>
    </submittedName>
</protein>
<dbReference type="InterPro" id="IPR042217">
    <property type="entry name" value="T4SS_VirB10/TrbI"/>
</dbReference>
<feature type="region of interest" description="Disordered" evidence="6">
    <location>
        <begin position="172"/>
        <end position="205"/>
    </location>
</feature>
<comment type="similarity">
    <text evidence="2">Belongs to the TrbI/VirB10 family.</text>
</comment>
<dbReference type="Proteomes" id="UP000522081">
    <property type="component" value="Unassembled WGS sequence"/>
</dbReference>
<proteinExistence type="inferred from homology"/>
<organism evidence="8 9">
    <name type="scientific">Novosphingobium marinum</name>
    <dbReference type="NCBI Taxonomy" id="1514948"/>
    <lineage>
        <taxon>Bacteria</taxon>
        <taxon>Pseudomonadati</taxon>
        <taxon>Pseudomonadota</taxon>
        <taxon>Alphaproteobacteria</taxon>
        <taxon>Sphingomonadales</taxon>
        <taxon>Sphingomonadaceae</taxon>
        <taxon>Novosphingobium</taxon>
    </lineage>
</organism>
<dbReference type="CDD" id="cd16429">
    <property type="entry name" value="VirB10"/>
    <property type="match status" value="1"/>
</dbReference>
<keyword evidence="5 7" id="KW-0472">Membrane</keyword>
<keyword evidence="4 7" id="KW-1133">Transmembrane helix</keyword>
<comment type="subcellular location">
    <subcellularLocation>
        <location evidence="1">Membrane</location>
        <topology evidence="1">Single-pass membrane protein</topology>
    </subcellularLocation>
</comment>
<gene>
    <name evidence="8" type="ORF">FHS75_002063</name>
</gene>
<feature type="region of interest" description="Disordered" evidence="6">
    <location>
        <begin position="107"/>
        <end position="129"/>
    </location>
</feature>
<sequence>MADGRQQPSGSIIPTDERRPLGQVIDFTSGRAIDVSPPRRSPRWQWLVVAAIAVIAALAGLTWWTSEQARKERVLAAAAAYESRPQRIEFSDIVRDPLPAGLPDAMPTEPVPYAASSSGDTTEESAGVLAPPPMSPVLAAAPEAIPEQEKLSEAAPPKRDRRSVPVLVFDSKGDTATRTGSDGILAPTPERSSTRQERKETVRTPAAASLTRGTVIPAILETAINAELPGFVRAVVSTDVRSHDGAGVLVPRSSRLVGRYEGTGADARVVWTRLTRPDGTAVNLGAGAATTVVSSRSKGDSLRVRQGEPVRVFVGKTVALPE</sequence>
<evidence type="ECO:0000313" key="8">
    <source>
        <dbReference type="EMBL" id="NYH95734.1"/>
    </source>
</evidence>
<accession>A0A7Z0BU17</accession>
<dbReference type="Gene3D" id="2.40.128.260">
    <property type="entry name" value="Type IV secretion system, VirB10/TraB/TrbI"/>
    <property type="match status" value="1"/>
</dbReference>
<name>A0A7Z0BU17_9SPHN</name>
<dbReference type="RefSeq" id="WP_229735540.1">
    <property type="nucleotide sequence ID" value="NZ_BMGF01000003.1"/>
</dbReference>
<dbReference type="InterPro" id="IPR005498">
    <property type="entry name" value="T4SS_VirB10/TraB/TrbI"/>
</dbReference>
<evidence type="ECO:0000256" key="7">
    <source>
        <dbReference type="SAM" id="Phobius"/>
    </source>
</evidence>
<evidence type="ECO:0000256" key="5">
    <source>
        <dbReference type="ARBA" id="ARBA00023136"/>
    </source>
</evidence>
<feature type="compositionally biased region" description="Basic and acidic residues" evidence="6">
    <location>
        <begin position="192"/>
        <end position="202"/>
    </location>
</feature>
<evidence type="ECO:0000313" key="9">
    <source>
        <dbReference type="Proteomes" id="UP000522081"/>
    </source>
</evidence>
<dbReference type="GO" id="GO:0016020">
    <property type="term" value="C:membrane"/>
    <property type="evidence" value="ECO:0007669"/>
    <property type="project" value="UniProtKB-SubCell"/>
</dbReference>
<evidence type="ECO:0000256" key="1">
    <source>
        <dbReference type="ARBA" id="ARBA00004167"/>
    </source>
</evidence>
<keyword evidence="9" id="KW-1185">Reference proteome</keyword>
<comment type="caution">
    <text evidence="8">The sequence shown here is derived from an EMBL/GenBank/DDBJ whole genome shotgun (WGS) entry which is preliminary data.</text>
</comment>
<feature type="region of interest" description="Disordered" evidence="6">
    <location>
        <begin position="1"/>
        <end position="20"/>
    </location>
</feature>
<dbReference type="AlphaFoldDB" id="A0A7Z0BU17"/>
<evidence type="ECO:0000256" key="4">
    <source>
        <dbReference type="ARBA" id="ARBA00022989"/>
    </source>
</evidence>
<dbReference type="Pfam" id="PF03743">
    <property type="entry name" value="TrbI"/>
    <property type="match status" value="1"/>
</dbReference>
<keyword evidence="3 7" id="KW-0812">Transmembrane</keyword>
<evidence type="ECO:0000256" key="6">
    <source>
        <dbReference type="SAM" id="MobiDB-lite"/>
    </source>
</evidence>
<feature type="transmembrane region" description="Helical" evidence="7">
    <location>
        <begin position="44"/>
        <end position="64"/>
    </location>
</feature>
<dbReference type="EMBL" id="JACBZF010000003">
    <property type="protein sequence ID" value="NYH95734.1"/>
    <property type="molecule type" value="Genomic_DNA"/>
</dbReference>
<evidence type="ECO:0000256" key="2">
    <source>
        <dbReference type="ARBA" id="ARBA00010265"/>
    </source>
</evidence>